<dbReference type="InterPro" id="IPR057997">
    <property type="entry name" value="Gp33"/>
</dbReference>
<dbReference type="Proteomes" id="UP000015093">
    <property type="component" value="Segment"/>
</dbReference>
<dbReference type="KEGG" id="vg:26642520"/>
<dbReference type="RefSeq" id="YP_009216172.1">
    <property type="nucleotide sequence ID" value="NC_028983.1"/>
</dbReference>
<dbReference type="Pfam" id="PF25742">
    <property type="entry name" value="Phage_Gene33"/>
    <property type="match status" value="1"/>
</dbReference>
<accession>S5M583</accession>
<dbReference type="GeneID" id="26642520"/>
<evidence type="ECO:0000313" key="2">
    <source>
        <dbReference type="Proteomes" id="UP000015093"/>
    </source>
</evidence>
<gene>
    <name evidence="1" type="ORF">SHANETTE_177</name>
</gene>
<dbReference type="EMBL" id="KC595513">
    <property type="protein sequence ID" value="AGR47071.1"/>
    <property type="molecule type" value="Genomic_DNA"/>
</dbReference>
<sequence length="102" mass="11776">MKEFLKALQYRSNKLIDSSPVAGAVDEQHKKLREEYKALEGRRGLYTSGSTKEVRVITIVEAHERYLRVSYQCFGMDYTAEVFTCICWNGIFSGEERISDVE</sequence>
<evidence type="ECO:0000313" key="1">
    <source>
        <dbReference type="EMBL" id="AGR47071.1"/>
    </source>
</evidence>
<keyword evidence="2" id="KW-1185">Reference proteome</keyword>
<name>S5M583_9CAUD</name>
<protein>
    <submittedName>
        <fullName evidence="1">Uncharacterized protein</fullName>
    </submittedName>
</protein>
<reference evidence="1 2" key="1">
    <citation type="journal article" date="2014" name="Genome Announc.">
        <title>Genome Sequences of Three Novel Bacillus cereus Bacteriophages.</title>
        <authorList>
            <person name="Grose J.H."/>
            <person name="Jensen J.D."/>
            <person name="Merrill B.D."/>
            <person name="Fisher J.N."/>
            <person name="Burnett S.H."/>
            <person name="Breakwell D.P."/>
        </authorList>
    </citation>
    <scope>NUCLEOTIDE SEQUENCE [LARGE SCALE GENOMIC DNA]</scope>
</reference>
<proteinExistence type="predicted"/>
<organism evidence="1 2">
    <name type="scientific">Bacillus phage Shanette</name>
    <dbReference type="NCBI Taxonomy" id="1296656"/>
    <lineage>
        <taxon>Viruses</taxon>
        <taxon>Duplodnaviria</taxon>
        <taxon>Heunggongvirae</taxon>
        <taxon>Uroviricota</taxon>
        <taxon>Caudoviricetes</taxon>
        <taxon>Herelleviridae</taxon>
        <taxon>Spounavirinae</taxon>
        <taxon>Siminovitchvirus</taxon>
        <taxon>Siminovitchvirus shanette</taxon>
    </lineage>
</organism>